<name>A0AAV5UTS2_9BILA</name>
<feature type="non-terminal residue" evidence="2">
    <location>
        <position position="226"/>
    </location>
</feature>
<dbReference type="Proteomes" id="UP001432322">
    <property type="component" value="Unassembled WGS sequence"/>
</dbReference>
<feature type="region of interest" description="Disordered" evidence="1">
    <location>
        <begin position="94"/>
        <end position="138"/>
    </location>
</feature>
<keyword evidence="3" id="KW-1185">Reference proteome</keyword>
<organism evidence="2 3">
    <name type="scientific">Pristionchus fissidentatus</name>
    <dbReference type="NCBI Taxonomy" id="1538716"/>
    <lineage>
        <taxon>Eukaryota</taxon>
        <taxon>Metazoa</taxon>
        <taxon>Ecdysozoa</taxon>
        <taxon>Nematoda</taxon>
        <taxon>Chromadorea</taxon>
        <taxon>Rhabditida</taxon>
        <taxon>Rhabditina</taxon>
        <taxon>Diplogasteromorpha</taxon>
        <taxon>Diplogasteroidea</taxon>
        <taxon>Neodiplogasteridae</taxon>
        <taxon>Pristionchus</taxon>
    </lineage>
</organism>
<evidence type="ECO:0000256" key="1">
    <source>
        <dbReference type="SAM" id="MobiDB-lite"/>
    </source>
</evidence>
<proteinExistence type="predicted"/>
<reference evidence="2" key="1">
    <citation type="submission" date="2023-10" db="EMBL/GenBank/DDBJ databases">
        <title>Genome assembly of Pristionchus species.</title>
        <authorList>
            <person name="Yoshida K."/>
            <person name="Sommer R.J."/>
        </authorList>
    </citation>
    <scope>NUCLEOTIDE SEQUENCE</scope>
    <source>
        <strain evidence="2">RS5133</strain>
    </source>
</reference>
<comment type="caution">
    <text evidence="2">The sequence shown here is derived from an EMBL/GenBank/DDBJ whole genome shotgun (WGS) entry which is preliminary data.</text>
</comment>
<accession>A0AAV5UTS2</accession>
<protein>
    <submittedName>
        <fullName evidence="2">Uncharacterized protein</fullName>
    </submittedName>
</protein>
<sequence length="226" mass="25144">HLSLISAIFHRPDRSLHSFKTIWRSHAMDGAAILSQLEAEIRYDDMDPIFAPIGQRSSMTSLPAPTTSFPMTSSAPSNSDDQLRQLQELAAGGRLTLRWNKDPRPNAAPMSSRRSRCRRNSNKATTSQEMPSFALRPLPTYSSDSASFEIAPSSTLVQPFNNLSELEVSSSSTRTAPYNILSDLEMSPSSTLTPQPYMDDLFDLVMQPLDHLDSMQSYNDMADLEV</sequence>
<dbReference type="EMBL" id="BTSY01000001">
    <property type="protein sequence ID" value="GMT09734.1"/>
    <property type="molecule type" value="Genomic_DNA"/>
</dbReference>
<gene>
    <name evidence="2" type="ORF">PFISCL1PPCAC_1031</name>
</gene>
<evidence type="ECO:0000313" key="3">
    <source>
        <dbReference type="Proteomes" id="UP001432322"/>
    </source>
</evidence>
<dbReference type="AlphaFoldDB" id="A0AAV5UTS2"/>
<evidence type="ECO:0000313" key="2">
    <source>
        <dbReference type="EMBL" id="GMT09734.1"/>
    </source>
</evidence>
<feature type="non-terminal residue" evidence="2">
    <location>
        <position position="1"/>
    </location>
</feature>